<dbReference type="InterPro" id="IPR053041">
    <property type="entry name" value="Transglut-like_Superfamily_Mod"/>
</dbReference>
<dbReference type="Gene3D" id="1.20.920.20">
    <property type="match status" value="1"/>
</dbReference>
<evidence type="ECO:0000313" key="2">
    <source>
        <dbReference type="EMBL" id="PAA56221.1"/>
    </source>
</evidence>
<organism evidence="2 3">
    <name type="scientific">Macrostomum lignano</name>
    <dbReference type="NCBI Taxonomy" id="282301"/>
    <lineage>
        <taxon>Eukaryota</taxon>
        <taxon>Metazoa</taxon>
        <taxon>Spiralia</taxon>
        <taxon>Lophotrochozoa</taxon>
        <taxon>Platyhelminthes</taxon>
        <taxon>Rhabditophora</taxon>
        <taxon>Macrostomorpha</taxon>
        <taxon>Macrostomida</taxon>
        <taxon>Macrostomidae</taxon>
        <taxon>Macrostomum</taxon>
    </lineage>
</organism>
<evidence type="ECO:0000313" key="3">
    <source>
        <dbReference type="Proteomes" id="UP000215902"/>
    </source>
</evidence>
<reference evidence="2 3" key="1">
    <citation type="submission" date="2017-06" db="EMBL/GenBank/DDBJ databases">
        <title>A platform for efficient transgenesis in Macrostomum lignano, a flatworm model organism for stem cell research.</title>
        <authorList>
            <person name="Berezikov E."/>
        </authorList>
    </citation>
    <scope>NUCLEOTIDE SEQUENCE [LARGE SCALE GENOMIC DNA]</scope>
    <source>
        <strain evidence="2">DV1</strain>
        <tissue evidence="2">Whole organism</tissue>
    </source>
</reference>
<feature type="compositionally biased region" description="Polar residues" evidence="1">
    <location>
        <begin position="773"/>
        <end position="786"/>
    </location>
</feature>
<dbReference type="STRING" id="282301.A0A267E3V0"/>
<feature type="compositionally biased region" description="Basic and acidic residues" evidence="1">
    <location>
        <begin position="891"/>
        <end position="905"/>
    </location>
</feature>
<dbReference type="OrthoDB" id="6129702at2759"/>
<feature type="region of interest" description="Disordered" evidence="1">
    <location>
        <begin position="73"/>
        <end position="107"/>
    </location>
</feature>
<dbReference type="EMBL" id="NIVC01002652">
    <property type="protein sequence ID" value="PAA56221.1"/>
    <property type="molecule type" value="Genomic_DNA"/>
</dbReference>
<gene>
    <name evidence="2" type="ORF">BOX15_Mlig017253g1</name>
</gene>
<feature type="compositionally biased region" description="Low complexity" evidence="1">
    <location>
        <begin position="975"/>
        <end position="995"/>
    </location>
</feature>
<comment type="caution">
    <text evidence="2">The sequence shown here is derived from an EMBL/GenBank/DDBJ whole genome shotgun (WGS) entry which is preliminary data.</text>
</comment>
<evidence type="ECO:0000256" key="1">
    <source>
        <dbReference type="SAM" id="MobiDB-lite"/>
    </source>
</evidence>
<feature type="region of interest" description="Disordered" evidence="1">
    <location>
        <begin position="975"/>
        <end position="1032"/>
    </location>
</feature>
<feature type="compositionally biased region" description="Low complexity" evidence="1">
    <location>
        <begin position="937"/>
        <end position="952"/>
    </location>
</feature>
<feature type="compositionally biased region" description="Basic and acidic residues" evidence="1">
    <location>
        <begin position="749"/>
        <end position="765"/>
    </location>
</feature>
<feature type="region of interest" description="Disordered" evidence="1">
    <location>
        <begin position="749"/>
        <end position="788"/>
    </location>
</feature>
<feature type="region of interest" description="Disordered" evidence="1">
    <location>
        <begin position="487"/>
        <end position="507"/>
    </location>
</feature>
<proteinExistence type="predicted"/>
<dbReference type="Proteomes" id="UP000215902">
    <property type="component" value="Unassembled WGS sequence"/>
</dbReference>
<accession>A0A267E3V0</accession>
<dbReference type="PANTHER" id="PTHR47020:SF1">
    <property type="entry name" value="HILLARIN"/>
    <property type="match status" value="1"/>
</dbReference>
<feature type="compositionally biased region" description="Low complexity" evidence="1">
    <location>
        <begin position="1"/>
        <end position="16"/>
    </location>
</feature>
<feature type="region of interest" description="Disordered" evidence="1">
    <location>
        <begin position="832"/>
        <end position="863"/>
    </location>
</feature>
<feature type="region of interest" description="Disordered" evidence="1">
    <location>
        <begin position="885"/>
        <end position="922"/>
    </location>
</feature>
<sequence length="1386" mass="150976">MEAHSATESATAAQQEQKPKSYLDELPYYSNYQLADDEVPLAKYLLPADSAEVQRGVESGRFPTLAGLARLQRQRGQPPNPLGDAANESPPAPFPPRRTKTELLESKDFTDTDKFAESVTPLPSDDWEQLAQRLFEQSRSNLEKVRVAFCFTCAHRQLAEVAEESLAYKAIRENEATDVFEKLLGCGKVPNKKLYGYKKGANSDSGVKAELGGCWFACYVEGEWRFVDPHWGATAVMNHDSGRYGSIDDKGRVSSAREQKGQSVFHRDEFYFLTDPERLITNHCPQQHDLEWQLLARPLSIEEFELLPHYFGGFAKEMEFYDLEPINYPYNVIVAKPGPVEILLKERAVEQYKYSGQLKIHKKHISSESKTAILSAYQEKACISKGIRVSKDTVKFIFEPPYPGQYALEIMLWRQVSEVTLTGCKFLTYTIHCPQNWESVDVIPEGQEDLREFGPGQDLQRAGLTSEAPGELKAGDGEASLEIAPLQEDERPSSGHLRNLTCQALGPDNKPLPTGSVLVWRDDRRNAFLFLAPDSGYYALVLYENSRPVGQFLVDASSEAKDGASFPLPDWSRVGGLGLAAASKADGGGCRLVPLSHQTPYVRTEEFELAMRFGVDGAGEEGDAGIDLKSEMLGIGADGGTESVGDYSLVSGVEGGGFEVRCRFPRAGHYLLRLSFRESGGDWRPYFTYFVRAVGQLDGSASAFPSLGADWPVGGALIEPLDRTLSVGQPTPIRLRLADAAAIGSVEVVDERSGSREPLSRDPQDPRLWFGSVTPSASTADGTNAAGSGGVTVVSRVNDGAETQLVKFDVESESSSEAKAAALREAQELNERRRVAEENRQRKRENRRRREEGLEPLPTQDSLKKLAEAEAAAKAAAEAEAAAKANAASDKTFERVEVASKKSTESKTASNEAMKAASRAESAGQAVTTAGAAVEAAVQSATEAARTAAEAAKSGEVKKAAKAAKLAEAAALEAKSAAQTAASAATDARTAAKASAEAEQKAKTAADAARNEADQAAVEAEKSGNDETKKAAQNAATLVDEAQAKLKTSKEASEKAAAEADAASKKAAKASSDSEAASKSSAEANAAATTAAEAAAAAKAAEAEAAAAAKEEVKLLISQLDEALLSRKVVQLRKAIKALEPHEFGLHRYHETKLREARLTLTALQNRKDIRDAMADAQRARSTDRLRALVHRLEAEAESQPLTEAQLALFREDLRLAREAIQRDDKLKRIPSHRLEMSPKSLSELRQYSRPVETVHRTVQALLLLLGYYEKRTRKWPRCQPLLKSINKSVADFQPRFVDPRIAARSSEILGSIDKREIALQSAAAFAFYEWAVKTANSIKEASTPETFVPASMRQQIQILGVTEEEDATWDFDDEGIRRRSSVVPK</sequence>
<keyword evidence="3" id="KW-1185">Reference proteome</keyword>
<name>A0A267E3V0_9PLAT</name>
<protein>
    <recommendedName>
        <fullName evidence="4">Transglutaminase-like domain-containing protein</fullName>
    </recommendedName>
</protein>
<evidence type="ECO:0008006" key="4">
    <source>
        <dbReference type="Google" id="ProtNLM"/>
    </source>
</evidence>
<feature type="region of interest" description="Disordered" evidence="1">
    <location>
        <begin position="1"/>
        <end position="22"/>
    </location>
</feature>
<dbReference type="PANTHER" id="PTHR47020">
    <property type="entry name" value="HILLARIN"/>
    <property type="match status" value="1"/>
</dbReference>
<feature type="compositionally biased region" description="Basic and acidic residues" evidence="1">
    <location>
        <begin position="996"/>
        <end position="1030"/>
    </location>
</feature>
<feature type="region of interest" description="Disordered" evidence="1">
    <location>
        <begin position="937"/>
        <end position="960"/>
    </location>
</feature>